<evidence type="ECO:0000313" key="2">
    <source>
        <dbReference type="EMBL" id="QIH43314.1"/>
    </source>
</evidence>
<reference evidence="2 3" key="1">
    <citation type="submission" date="2020-02" db="EMBL/GenBank/DDBJ databases">
        <title>A complete genome of a marine bacterium Vibrio sp. ZWAL4003 isolated from the mangrove sediment with the ability to degrade polysaccharides.</title>
        <authorList>
            <person name="Wu J."/>
            <person name="Qu W."/>
            <person name="Zeng R."/>
        </authorList>
    </citation>
    <scope>NUCLEOTIDE SEQUENCE [LARGE SCALE GENOMIC DNA]</scope>
    <source>
        <strain evidence="2 3">ZWAL4003</strain>
    </source>
</reference>
<dbReference type="RefSeq" id="WP_165312851.1">
    <property type="nucleotide sequence ID" value="NZ_CP049332.1"/>
</dbReference>
<dbReference type="AlphaFoldDB" id="A0A6G7CMK9"/>
<dbReference type="Proteomes" id="UP000503003">
    <property type="component" value="Chromosome 2"/>
</dbReference>
<evidence type="ECO:0000313" key="3">
    <source>
        <dbReference type="Proteomes" id="UP000503003"/>
    </source>
</evidence>
<dbReference type="EMBL" id="CP049332">
    <property type="protein sequence ID" value="QIH43314.1"/>
    <property type="molecule type" value="Genomic_DNA"/>
</dbReference>
<feature type="compositionally biased region" description="Basic and acidic residues" evidence="1">
    <location>
        <begin position="9"/>
        <end position="25"/>
    </location>
</feature>
<proteinExistence type="predicted"/>
<keyword evidence="3" id="KW-1185">Reference proteome</keyword>
<gene>
    <name evidence="2" type="ORF">G5S32_15010</name>
</gene>
<dbReference type="PROSITE" id="PS51318">
    <property type="entry name" value="TAT"/>
    <property type="match status" value="1"/>
</dbReference>
<evidence type="ECO:0000256" key="1">
    <source>
        <dbReference type="SAM" id="MobiDB-lite"/>
    </source>
</evidence>
<dbReference type="InterPro" id="IPR006311">
    <property type="entry name" value="TAT_signal"/>
</dbReference>
<sequence>MDTQPSQSKKTDDKLHELSALKENENSQSSRFSRRRFIQSGIAASPLLMSVKSPVAWAADNLTNSSAAVSGNTSTSSELATIAAINPTTWGEIINGNDSFLKNALTACGIKSNTHFLDMFGGELCSLNSCNESGWSYKILTNTIRKSDNPLACEALQNASACKLVLRVQKYNNSSPVTGDVYGSSQYSIQSSNNKHCFDVSIYEPELHKNLICGYLNGLFSSDFIEYPFDQVYIFNTFKSVISSLADRIAKDGHEKNFDPSIYSLLPSLRYNLSQTWK</sequence>
<accession>A0A6G7CMK9</accession>
<feature type="region of interest" description="Disordered" evidence="1">
    <location>
        <begin position="1"/>
        <end position="32"/>
    </location>
</feature>
<name>A0A6G7CMK9_9VIBR</name>
<protein>
    <submittedName>
        <fullName evidence="2">Uncharacterized protein</fullName>
    </submittedName>
</protein>
<dbReference type="KEGG" id="vzi:G5S32_15010"/>
<organism evidence="2 3">
    <name type="scientific">Vibrio ziniensis</name>
    <dbReference type="NCBI Taxonomy" id="2711221"/>
    <lineage>
        <taxon>Bacteria</taxon>
        <taxon>Pseudomonadati</taxon>
        <taxon>Pseudomonadota</taxon>
        <taxon>Gammaproteobacteria</taxon>
        <taxon>Vibrionales</taxon>
        <taxon>Vibrionaceae</taxon>
        <taxon>Vibrio</taxon>
    </lineage>
</organism>